<feature type="compositionally biased region" description="Basic and acidic residues" evidence="1">
    <location>
        <begin position="271"/>
        <end position="283"/>
    </location>
</feature>
<name>A0ABD3PUR2_9STRA</name>
<reference evidence="2 3" key="1">
    <citation type="submission" date="2024-10" db="EMBL/GenBank/DDBJ databases">
        <title>Updated reference genomes for cyclostephanoid diatoms.</title>
        <authorList>
            <person name="Roberts W.R."/>
            <person name="Alverson A.J."/>
        </authorList>
    </citation>
    <scope>NUCLEOTIDE SEQUENCE [LARGE SCALE GENOMIC DNA]</scope>
    <source>
        <strain evidence="2 3">AJA010-31</strain>
    </source>
</reference>
<accession>A0ABD3PUR2</accession>
<evidence type="ECO:0000313" key="3">
    <source>
        <dbReference type="Proteomes" id="UP001530400"/>
    </source>
</evidence>
<proteinExistence type="predicted"/>
<sequence>MSQFDLIDGLSVLCLDGNSNEDYNRMPSAKRTSCSTQRTSSSRGSRSIEGDMNSLFDSEYSSFGEEKPFIYLDLPNSAWEEQRRRHSRNASRRKRSGSNPHPDYPSQGDKHQKHRSSSEETKDGLDKSPSLLEVKEQRRNCHSLSVKQSEGNINKRSNLTVVHTVTGTIPLFEHAQSKKNDDATRKRSSFRFLPRKHASIRDERAVCEHHKFNAVAEHKVKEEYDFYAKEASHPRASQRPSHPRARSMKQRCSVVQGSFASSPTRESTNSDYKKVQRSAKRDQYRYQVQQQAQSFLETCKMDYL</sequence>
<organism evidence="2 3">
    <name type="scientific">Cyclotella atomus</name>
    <dbReference type="NCBI Taxonomy" id="382360"/>
    <lineage>
        <taxon>Eukaryota</taxon>
        <taxon>Sar</taxon>
        <taxon>Stramenopiles</taxon>
        <taxon>Ochrophyta</taxon>
        <taxon>Bacillariophyta</taxon>
        <taxon>Coscinodiscophyceae</taxon>
        <taxon>Thalassiosirophycidae</taxon>
        <taxon>Stephanodiscales</taxon>
        <taxon>Stephanodiscaceae</taxon>
        <taxon>Cyclotella</taxon>
    </lineage>
</organism>
<evidence type="ECO:0000313" key="2">
    <source>
        <dbReference type="EMBL" id="KAL3791374.1"/>
    </source>
</evidence>
<feature type="region of interest" description="Disordered" evidence="1">
    <location>
        <begin position="231"/>
        <end position="283"/>
    </location>
</feature>
<feature type="compositionally biased region" description="Polar residues" evidence="1">
    <location>
        <begin position="253"/>
        <end position="270"/>
    </location>
</feature>
<feature type="compositionally biased region" description="Polar residues" evidence="1">
    <location>
        <begin position="142"/>
        <end position="152"/>
    </location>
</feature>
<feature type="region of interest" description="Disordered" evidence="1">
    <location>
        <begin position="20"/>
        <end position="53"/>
    </location>
</feature>
<dbReference type="EMBL" id="JALLPJ020000466">
    <property type="protein sequence ID" value="KAL3791374.1"/>
    <property type="molecule type" value="Genomic_DNA"/>
</dbReference>
<keyword evidence="3" id="KW-1185">Reference proteome</keyword>
<comment type="caution">
    <text evidence="2">The sequence shown here is derived from an EMBL/GenBank/DDBJ whole genome shotgun (WGS) entry which is preliminary data.</text>
</comment>
<feature type="region of interest" description="Disordered" evidence="1">
    <location>
        <begin position="80"/>
        <end position="152"/>
    </location>
</feature>
<feature type="compositionally biased region" description="Basic residues" evidence="1">
    <location>
        <begin position="84"/>
        <end position="96"/>
    </location>
</feature>
<gene>
    <name evidence="2" type="ORF">ACHAWO_004998</name>
</gene>
<dbReference type="Proteomes" id="UP001530400">
    <property type="component" value="Unassembled WGS sequence"/>
</dbReference>
<evidence type="ECO:0000256" key="1">
    <source>
        <dbReference type="SAM" id="MobiDB-lite"/>
    </source>
</evidence>
<protein>
    <submittedName>
        <fullName evidence="2">Uncharacterized protein</fullName>
    </submittedName>
</protein>
<dbReference type="AlphaFoldDB" id="A0ABD3PUR2"/>
<feature type="compositionally biased region" description="Low complexity" evidence="1">
    <location>
        <begin position="31"/>
        <end position="47"/>
    </location>
</feature>
<feature type="compositionally biased region" description="Basic and acidic residues" evidence="1">
    <location>
        <begin position="116"/>
        <end position="126"/>
    </location>
</feature>